<dbReference type="RefSeq" id="XP_013274507.1">
    <property type="nucleotide sequence ID" value="XM_013419053.1"/>
</dbReference>
<dbReference type="Proteomes" id="UP000053617">
    <property type="component" value="Unassembled WGS sequence"/>
</dbReference>
<keyword evidence="3" id="KW-1185">Reference proteome</keyword>
<dbReference type="PANTHER" id="PTHR28139">
    <property type="entry name" value="UPF0768 PROTEIN YBL029C-A"/>
    <property type="match status" value="1"/>
</dbReference>
<dbReference type="AlphaFoldDB" id="A0A0D2IVW7"/>
<dbReference type="OrthoDB" id="5545479at2759"/>
<dbReference type="HOGENOM" id="CLU_115926_0_1_1"/>
<proteinExistence type="predicted"/>
<sequence length="166" mass="18604">MRLPRLIRCGARLSWFLVLVKTPTTPDTIRKASLLFTLCPLFEQASILHLEPNLSIMAFFFVVGTKDFTSPLKGYEGITAQCHNCGNWSAHPIQSWDWFTFCFVPVIPLGGKHKDLACSICRFRQDLRNRPDVMSQQGQGPMMPPQQGPPQGWGGPPPPGQGPHYK</sequence>
<evidence type="ECO:0008006" key="4">
    <source>
        <dbReference type="Google" id="ProtNLM"/>
    </source>
</evidence>
<feature type="region of interest" description="Disordered" evidence="1">
    <location>
        <begin position="132"/>
        <end position="166"/>
    </location>
</feature>
<evidence type="ECO:0000256" key="1">
    <source>
        <dbReference type="SAM" id="MobiDB-lite"/>
    </source>
</evidence>
<reference evidence="2 3" key="1">
    <citation type="submission" date="2015-01" db="EMBL/GenBank/DDBJ databases">
        <title>The Genome Sequence of Rhinocladiella mackenzie CBS 650.93.</title>
        <authorList>
            <consortium name="The Broad Institute Genomics Platform"/>
            <person name="Cuomo C."/>
            <person name="de Hoog S."/>
            <person name="Gorbushina A."/>
            <person name="Stielow B."/>
            <person name="Teixiera M."/>
            <person name="Abouelleil A."/>
            <person name="Chapman S.B."/>
            <person name="Priest M."/>
            <person name="Young S.K."/>
            <person name="Wortman J."/>
            <person name="Nusbaum C."/>
            <person name="Birren B."/>
        </authorList>
    </citation>
    <scope>NUCLEOTIDE SEQUENCE [LARGE SCALE GENOMIC DNA]</scope>
    <source>
        <strain evidence="2 3">CBS 650.93</strain>
    </source>
</reference>
<name>A0A0D2IVW7_9EURO</name>
<feature type="compositionally biased region" description="Pro residues" evidence="1">
    <location>
        <begin position="155"/>
        <end position="166"/>
    </location>
</feature>
<evidence type="ECO:0000313" key="2">
    <source>
        <dbReference type="EMBL" id="KIX07371.1"/>
    </source>
</evidence>
<gene>
    <name evidence="2" type="ORF">Z518_02024</name>
</gene>
<dbReference type="PANTHER" id="PTHR28139:SF1">
    <property type="entry name" value="UPF0768 PROTEIN YBL029C-A"/>
    <property type="match status" value="1"/>
</dbReference>
<protein>
    <recommendedName>
        <fullName evidence="4">Zinc-ribbon 15 domain-containing protein</fullName>
    </recommendedName>
</protein>
<dbReference type="VEuPathDB" id="FungiDB:Z518_02024"/>
<organism evidence="2 3">
    <name type="scientific">Rhinocladiella mackenziei CBS 650.93</name>
    <dbReference type="NCBI Taxonomy" id="1442369"/>
    <lineage>
        <taxon>Eukaryota</taxon>
        <taxon>Fungi</taxon>
        <taxon>Dikarya</taxon>
        <taxon>Ascomycota</taxon>
        <taxon>Pezizomycotina</taxon>
        <taxon>Eurotiomycetes</taxon>
        <taxon>Chaetothyriomycetidae</taxon>
        <taxon>Chaetothyriales</taxon>
        <taxon>Herpotrichiellaceae</taxon>
        <taxon>Rhinocladiella</taxon>
    </lineage>
</organism>
<dbReference type="EMBL" id="KN847476">
    <property type="protein sequence ID" value="KIX07371.1"/>
    <property type="molecule type" value="Genomic_DNA"/>
</dbReference>
<dbReference type="STRING" id="1442369.A0A0D2IVW7"/>
<evidence type="ECO:0000313" key="3">
    <source>
        <dbReference type="Proteomes" id="UP000053617"/>
    </source>
</evidence>
<accession>A0A0D2IVW7</accession>
<dbReference type="GeneID" id="25290095"/>